<gene>
    <name evidence="1" type="ORF">I79_015462</name>
</gene>
<dbReference type="EMBL" id="JH000840">
    <property type="protein sequence ID" value="EGW13362.1"/>
    <property type="molecule type" value="Genomic_DNA"/>
</dbReference>
<reference evidence="2" key="1">
    <citation type="journal article" date="2011" name="Nat. Biotechnol.">
        <title>The genomic sequence of the Chinese hamster ovary (CHO)-K1 cell line.</title>
        <authorList>
            <person name="Xu X."/>
            <person name="Nagarajan H."/>
            <person name="Lewis N.E."/>
            <person name="Pan S."/>
            <person name="Cai Z."/>
            <person name="Liu X."/>
            <person name="Chen W."/>
            <person name="Xie M."/>
            <person name="Wang W."/>
            <person name="Hammond S."/>
            <person name="Andersen M.R."/>
            <person name="Neff N."/>
            <person name="Passarelli B."/>
            <person name="Koh W."/>
            <person name="Fan H.C."/>
            <person name="Wang J."/>
            <person name="Gui Y."/>
            <person name="Lee K.H."/>
            <person name="Betenbaugh M.J."/>
            <person name="Quake S.R."/>
            <person name="Famili I."/>
            <person name="Palsson B.O."/>
            <person name="Wang J."/>
        </authorList>
    </citation>
    <scope>NUCLEOTIDE SEQUENCE [LARGE SCALE GENOMIC DNA]</scope>
    <source>
        <strain evidence="2">CHO K1 cell line</strain>
    </source>
</reference>
<dbReference type="InParanoid" id="G3HWU9"/>
<sequence>MHVEITGELAGICLHLLPYSFWKWTSAHLAWWSGLLSTELSDQHWRLSIQIRPGLLT</sequence>
<accession>G3HWU9</accession>
<evidence type="ECO:0000313" key="1">
    <source>
        <dbReference type="EMBL" id="EGW13362.1"/>
    </source>
</evidence>
<name>G3HWU9_CRIGR</name>
<dbReference type="AlphaFoldDB" id="G3HWU9"/>
<proteinExistence type="predicted"/>
<organism evidence="1 2">
    <name type="scientific">Cricetulus griseus</name>
    <name type="common">Chinese hamster</name>
    <name type="synonym">Cricetulus barabensis griseus</name>
    <dbReference type="NCBI Taxonomy" id="10029"/>
    <lineage>
        <taxon>Eukaryota</taxon>
        <taxon>Metazoa</taxon>
        <taxon>Chordata</taxon>
        <taxon>Craniata</taxon>
        <taxon>Vertebrata</taxon>
        <taxon>Euteleostomi</taxon>
        <taxon>Mammalia</taxon>
        <taxon>Eutheria</taxon>
        <taxon>Euarchontoglires</taxon>
        <taxon>Glires</taxon>
        <taxon>Rodentia</taxon>
        <taxon>Myomorpha</taxon>
        <taxon>Muroidea</taxon>
        <taxon>Cricetidae</taxon>
        <taxon>Cricetinae</taxon>
        <taxon>Cricetulus</taxon>
    </lineage>
</organism>
<dbReference type="Proteomes" id="UP000001075">
    <property type="component" value="Unassembled WGS sequence"/>
</dbReference>
<protein>
    <submittedName>
        <fullName evidence="1">Uncharacterized protein</fullName>
    </submittedName>
</protein>
<evidence type="ECO:0000313" key="2">
    <source>
        <dbReference type="Proteomes" id="UP000001075"/>
    </source>
</evidence>